<evidence type="ECO:0000313" key="4">
    <source>
        <dbReference type="Proteomes" id="UP000678545"/>
    </source>
</evidence>
<organism evidence="3 4">
    <name type="scientific">Undibacterium fentianense</name>
    <dbReference type="NCBI Taxonomy" id="2828728"/>
    <lineage>
        <taxon>Bacteria</taxon>
        <taxon>Pseudomonadati</taxon>
        <taxon>Pseudomonadota</taxon>
        <taxon>Betaproteobacteria</taxon>
        <taxon>Burkholderiales</taxon>
        <taxon>Oxalobacteraceae</taxon>
        <taxon>Undibacterium</taxon>
    </lineage>
</organism>
<dbReference type="Proteomes" id="UP000678545">
    <property type="component" value="Unassembled WGS sequence"/>
</dbReference>
<sequence>MLIYLSITAALLYVICPFISDSRRVVALVLTACAWCLHGLVLGLSLYAEHALRIGFAVVWSAAIWVSVLVYLVENRNFSLDGLRILVLPQAAVTVLLPIAFPGSLVMLSSKPSMFPWHVGVALLAYSTLTIAAFHALAMYVQDLYLHRRRAKPVQTWLERALDRLPALLKMEHILFLLVTLGFILLSLTVLSGVIFSEQFLGVAFKWDHKTVLSLLSWLLFAVLLAGRQWRGWRGKAVLRITLFGFVSLLLAYVGSRFVLEVVLHRSVL</sequence>
<evidence type="ECO:0000313" key="3">
    <source>
        <dbReference type="EMBL" id="MBR7799470.1"/>
    </source>
</evidence>
<reference evidence="3" key="1">
    <citation type="submission" date="2021-04" db="EMBL/GenBank/DDBJ databases">
        <title>novel species isolated from subtropical streams in China.</title>
        <authorList>
            <person name="Lu H."/>
        </authorList>
    </citation>
    <scope>NUCLEOTIDE SEQUENCE</scope>
    <source>
        <strain evidence="3">FT137W</strain>
    </source>
</reference>
<feature type="transmembrane region" description="Helical" evidence="1">
    <location>
        <begin position="54"/>
        <end position="73"/>
    </location>
</feature>
<keyword evidence="1" id="KW-0812">Transmembrane</keyword>
<evidence type="ECO:0000256" key="1">
    <source>
        <dbReference type="SAM" id="Phobius"/>
    </source>
</evidence>
<dbReference type="InterPro" id="IPR002541">
    <property type="entry name" value="Cyt_c_assembly"/>
</dbReference>
<feature type="transmembrane region" description="Helical" evidence="1">
    <location>
        <begin position="85"/>
        <end position="105"/>
    </location>
</feature>
<keyword evidence="1" id="KW-1133">Transmembrane helix</keyword>
<proteinExistence type="predicted"/>
<protein>
    <submittedName>
        <fullName evidence="3">Cytochrome c biogenesis protein CcsA</fullName>
    </submittedName>
</protein>
<dbReference type="GO" id="GO:0017004">
    <property type="term" value="P:cytochrome complex assembly"/>
    <property type="evidence" value="ECO:0007669"/>
    <property type="project" value="InterPro"/>
</dbReference>
<evidence type="ECO:0000259" key="2">
    <source>
        <dbReference type="Pfam" id="PF01578"/>
    </source>
</evidence>
<feature type="transmembrane region" description="Helical" evidence="1">
    <location>
        <begin position="209"/>
        <end position="226"/>
    </location>
</feature>
<accession>A0A941IFY0</accession>
<keyword evidence="4" id="KW-1185">Reference proteome</keyword>
<gene>
    <name evidence="3" type="primary">ccsA</name>
    <name evidence="3" type="ORF">KDM90_05600</name>
</gene>
<dbReference type="GO" id="GO:0020037">
    <property type="term" value="F:heme binding"/>
    <property type="evidence" value="ECO:0007669"/>
    <property type="project" value="InterPro"/>
</dbReference>
<dbReference type="EMBL" id="JAGSPJ010000002">
    <property type="protein sequence ID" value="MBR7799470.1"/>
    <property type="molecule type" value="Genomic_DNA"/>
</dbReference>
<comment type="caution">
    <text evidence="3">The sequence shown here is derived from an EMBL/GenBank/DDBJ whole genome shotgun (WGS) entry which is preliminary data.</text>
</comment>
<feature type="transmembrane region" description="Helical" evidence="1">
    <location>
        <begin position="238"/>
        <end position="260"/>
    </location>
</feature>
<feature type="transmembrane region" description="Helical" evidence="1">
    <location>
        <begin position="174"/>
        <end position="197"/>
    </location>
</feature>
<dbReference type="InterPro" id="IPR052372">
    <property type="entry name" value="YpjD/HemX"/>
</dbReference>
<feature type="transmembrane region" description="Helical" evidence="1">
    <location>
        <begin position="25"/>
        <end position="48"/>
    </location>
</feature>
<dbReference type="RefSeq" id="WP_212674625.1">
    <property type="nucleotide sequence ID" value="NZ_JAGSPJ010000002.1"/>
</dbReference>
<dbReference type="Pfam" id="PF01578">
    <property type="entry name" value="Cytochrom_C_asm"/>
    <property type="match status" value="1"/>
</dbReference>
<dbReference type="PANTHER" id="PTHR38034">
    <property type="entry name" value="INNER MEMBRANE PROTEIN YPJD"/>
    <property type="match status" value="1"/>
</dbReference>
<feature type="transmembrane region" description="Helical" evidence="1">
    <location>
        <begin position="117"/>
        <end position="141"/>
    </location>
</feature>
<dbReference type="PANTHER" id="PTHR38034:SF1">
    <property type="entry name" value="INNER MEMBRANE PROTEIN YPJD"/>
    <property type="match status" value="1"/>
</dbReference>
<name>A0A941IFY0_9BURK</name>
<feature type="domain" description="Cytochrome c assembly protein" evidence="2">
    <location>
        <begin position="35"/>
        <end position="262"/>
    </location>
</feature>
<dbReference type="AlphaFoldDB" id="A0A941IFY0"/>
<keyword evidence="1" id="KW-0472">Membrane</keyword>